<reference evidence="3" key="1">
    <citation type="submission" date="2021-01" db="EMBL/GenBank/DDBJ databases">
        <title>Whole genome shotgun sequence of Virgisporangium ochraceum NBRC 16418.</title>
        <authorList>
            <person name="Komaki H."/>
            <person name="Tamura T."/>
        </authorList>
    </citation>
    <scope>NUCLEOTIDE SEQUENCE</scope>
    <source>
        <strain evidence="3">NBRC 16418</strain>
    </source>
</reference>
<keyword evidence="2" id="KW-0472">Membrane</keyword>
<accession>A0A8J4EC15</accession>
<gene>
    <name evidence="3" type="ORF">Voc01_039600</name>
</gene>
<sequence length="96" mass="10904">MQLTYGGRPPVAVIVVFMETLWAGLVVAAGFVLLLAFYWWLGRRIRRAGIGGGLMGPLDEAWNPGRHKYREVVEVQEQRMEPVESPGDRLRRRLSP</sequence>
<comment type="caution">
    <text evidence="3">The sequence shown here is derived from an EMBL/GenBank/DDBJ whole genome shotgun (WGS) entry which is preliminary data.</text>
</comment>
<evidence type="ECO:0000256" key="2">
    <source>
        <dbReference type="SAM" id="Phobius"/>
    </source>
</evidence>
<feature type="transmembrane region" description="Helical" evidence="2">
    <location>
        <begin position="20"/>
        <end position="41"/>
    </location>
</feature>
<keyword evidence="2" id="KW-1133">Transmembrane helix</keyword>
<evidence type="ECO:0000313" key="3">
    <source>
        <dbReference type="EMBL" id="GIJ69043.1"/>
    </source>
</evidence>
<feature type="region of interest" description="Disordered" evidence="1">
    <location>
        <begin position="77"/>
        <end position="96"/>
    </location>
</feature>
<name>A0A8J4EC15_9ACTN</name>
<protein>
    <submittedName>
        <fullName evidence="3">Uncharacterized protein</fullName>
    </submittedName>
</protein>
<keyword evidence="2" id="KW-0812">Transmembrane</keyword>
<organism evidence="3 4">
    <name type="scientific">Virgisporangium ochraceum</name>
    <dbReference type="NCBI Taxonomy" id="65505"/>
    <lineage>
        <taxon>Bacteria</taxon>
        <taxon>Bacillati</taxon>
        <taxon>Actinomycetota</taxon>
        <taxon>Actinomycetes</taxon>
        <taxon>Micromonosporales</taxon>
        <taxon>Micromonosporaceae</taxon>
        <taxon>Virgisporangium</taxon>
    </lineage>
</organism>
<keyword evidence="4" id="KW-1185">Reference proteome</keyword>
<dbReference type="AlphaFoldDB" id="A0A8J4EC15"/>
<dbReference type="EMBL" id="BOPH01000053">
    <property type="protein sequence ID" value="GIJ69043.1"/>
    <property type="molecule type" value="Genomic_DNA"/>
</dbReference>
<feature type="compositionally biased region" description="Basic and acidic residues" evidence="1">
    <location>
        <begin position="77"/>
        <end position="89"/>
    </location>
</feature>
<evidence type="ECO:0000256" key="1">
    <source>
        <dbReference type="SAM" id="MobiDB-lite"/>
    </source>
</evidence>
<proteinExistence type="predicted"/>
<dbReference type="Proteomes" id="UP000635606">
    <property type="component" value="Unassembled WGS sequence"/>
</dbReference>
<evidence type="ECO:0000313" key="4">
    <source>
        <dbReference type="Proteomes" id="UP000635606"/>
    </source>
</evidence>